<evidence type="ECO:0000313" key="1">
    <source>
        <dbReference type="EMBL" id="ROP41885.1"/>
    </source>
</evidence>
<evidence type="ECO:0008006" key="3">
    <source>
        <dbReference type="Google" id="ProtNLM"/>
    </source>
</evidence>
<comment type="caution">
    <text evidence="1">The sequence shown here is derived from an EMBL/GenBank/DDBJ whole genome shotgun (WGS) entry which is preliminary data.</text>
</comment>
<dbReference type="RefSeq" id="WP_123746911.1">
    <property type="nucleotide sequence ID" value="NZ_RJKM01000001.1"/>
</dbReference>
<accession>A0A3N1HHC2</accession>
<name>A0A3N1HHC2_9PSEU</name>
<protein>
    <recommendedName>
        <fullName evidence="3">Helix-turn-helix protein</fullName>
    </recommendedName>
</protein>
<keyword evidence="2" id="KW-1185">Reference proteome</keyword>
<dbReference type="OrthoDB" id="4518481at2"/>
<evidence type="ECO:0000313" key="2">
    <source>
        <dbReference type="Proteomes" id="UP000268727"/>
    </source>
</evidence>
<dbReference type="Proteomes" id="UP000268727">
    <property type="component" value="Unassembled WGS sequence"/>
</dbReference>
<reference evidence="1 2" key="1">
    <citation type="submission" date="2018-11" db="EMBL/GenBank/DDBJ databases">
        <title>Sequencing the genomes of 1000 actinobacteria strains.</title>
        <authorList>
            <person name="Klenk H.-P."/>
        </authorList>
    </citation>
    <scope>NUCLEOTIDE SEQUENCE [LARGE SCALE GENOMIC DNA]</scope>
    <source>
        <strain evidence="1 2">DSM 44231</strain>
    </source>
</reference>
<sequence>MQKPEREAVRRRLSASGHTVAEIAKVFEAKAKARPRLAARWAAGMTLQDTADAWNQLDSTGRAPMTAQRVSDYERWPEGGRRPTALALRMLARMYGVAADRLVDAVDLGACNENQVLEMAGVTGASAPPEAPGDPAAREFSEFVGAEIAEKGAALVYPVFRLSGETRQALAGLNLNQQLLYQKEESQFTRMHRIDVPAVCAVNDMRALVYAAELFQTHLRVSWTLEADVDAVRNPARSLISFGLSSNDVTHMYLETVDRPLFQVLPDGQGSEYLRLSDETEFKSTPDAQYGIIVRARPFPDAPDRVWFLCSGLGPMGTPGAAWYLATNWRDLHDQAGAADFVAAVKVRRYSEKSAVLQHLHRAGRGVRSA</sequence>
<gene>
    <name evidence="1" type="ORF">EDD40_7359</name>
</gene>
<dbReference type="EMBL" id="RJKM01000001">
    <property type="protein sequence ID" value="ROP41885.1"/>
    <property type="molecule type" value="Genomic_DNA"/>
</dbReference>
<organism evidence="1 2">
    <name type="scientific">Saccharothrix texasensis</name>
    <dbReference type="NCBI Taxonomy" id="103734"/>
    <lineage>
        <taxon>Bacteria</taxon>
        <taxon>Bacillati</taxon>
        <taxon>Actinomycetota</taxon>
        <taxon>Actinomycetes</taxon>
        <taxon>Pseudonocardiales</taxon>
        <taxon>Pseudonocardiaceae</taxon>
        <taxon>Saccharothrix</taxon>
    </lineage>
</organism>
<proteinExistence type="predicted"/>
<dbReference type="AlphaFoldDB" id="A0A3N1HHC2"/>